<reference evidence="10 11" key="1">
    <citation type="submission" date="2024-04" db="EMBL/GenBank/DDBJ databases">
        <authorList>
            <person name="Rising A."/>
            <person name="Reimegard J."/>
            <person name="Sonavane S."/>
            <person name="Akerstrom W."/>
            <person name="Nylinder S."/>
            <person name="Hedman E."/>
            <person name="Kallberg Y."/>
        </authorList>
    </citation>
    <scope>NUCLEOTIDE SEQUENCE [LARGE SCALE GENOMIC DNA]</scope>
</reference>
<keyword evidence="3" id="KW-0809">Transit peptide</keyword>
<evidence type="ECO:0000313" key="10">
    <source>
        <dbReference type="EMBL" id="CAL1269086.1"/>
    </source>
</evidence>
<dbReference type="GO" id="GO:0032543">
    <property type="term" value="P:mitochondrial translation"/>
    <property type="evidence" value="ECO:0007669"/>
    <property type="project" value="TreeGrafter"/>
</dbReference>
<dbReference type="SMART" id="SM01387">
    <property type="entry name" value="Ribosomal_S15"/>
    <property type="match status" value="1"/>
</dbReference>
<dbReference type="InterPro" id="IPR009068">
    <property type="entry name" value="uS15_NS1_RNA-bd_sf"/>
</dbReference>
<dbReference type="InterPro" id="IPR052137">
    <property type="entry name" value="uS15_ribosomal"/>
</dbReference>
<comment type="similarity">
    <text evidence="2 9">Belongs to the universal ribosomal protein uS15 family.</text>
</comment>
<name>A0AAV1ZBF6_9ARAC</name>
<evidence type="ECO:0000256" key="8">
    <source>
        <dbReference type="ARBA" id="ARBA00035528"/>
    </source>
</evidence>
<evidence type="ECO:0000256" key="3">
    <source>
        <dbReference type="ARBA" id="ARBA00022946"/>
    </source>
</evidence>
<dbReference type="Gene3D" id="1.10.287.10">
    <property type="entry name" value="S15/NS1, RNA-binding"/>
    <property type="match status" value="1"/>
</dbReference>
<dbReference type="InterPro" id="IPR000589">
    <property type="entry name" value="Ribosomal_uS15"/>
</dbReference>
<dbReference type="GO" id="GO:0003723">
    <property type="term" value="F:RNA binding"/>
    <property type="evidence" value="ECO:0007669"/>
    <property type="project" value="TreeGrafter"/>
</dbReference>
<evidence type="ECO:0000256" key="5">
    <source>
        <dbReference type="ARBA" id="ARBA00023128"/>
    </source>
</evidence>
<gene>
    <name evidence="10" type="ORF">LARSCL_LOCUS4550</name>
</gene>
<dbReference type="SUPFAM" id="SSF47060">
    <property type="entry name" value="S15/NS1 RNA-binding domain"/>
    <property type="match status" value="1"/>
</dbReference>
<sequence>MNTFRLIRNNLCAIISRHDLNSNKTLSLHHNCIHFGAISSFHTSKVCQNSSRIGEITSYDVKPPQKKYKKPVDWLPFPWHRRPRYDVFEQSGDTIRENSIDLSLPKPDFELSDELKNADEKVKQYFSLQTASYGEIKEVCRRHLLQRIQRHPHDFDSLEVKIALKTIQIRSLFQHKEKLGRWDIKTSRVVLPILIQKRNKLLKKLREIDNDRYLWLLEELKLYFKPNPLSVRIERYCKKWDLRRLTKEYCEKMIADKKAAYHEELKKQQVDFLEEKRQILAWIEEEEKALNVK</sequence>
<comment type="caution">
    <text evidence="10">The sequence shown here is derived from an EMBL/GenBank/DDBJ whole genome shotgun (WGS) entry which is preliminary data.</text>
</comment>
<evidence type="ECO:0000256" key="7">
    <source>
        <dbReference type="ARBA" id="ARBA00035249"/>
    </source>
</evidence>
<dbReference type="AlphaFoldDB" id="A0AAV1ZBF6"/>
<dbReference type="Proteomes" id="UP001497382">
    <property type="component" value="Unassembled WGS sequence"/>
</dbReference>
<organism evidence="10 11">
    <name type="scientific">Larinioides sclopetarius</name>
    <dbReference type="NCBI Taxonomy" id="280406"/>
    <lineage>
        <taxon>Eukaryota</taxon>
        <taxon>Metazoa</taxon>
        <taxon>Ecdysozoa</taxon>
        <taxon>Arthropoda</taxon>
        <taxon>Chelicerata</taxon>
        <taxon>Arachnida</taxon>
        <taxon>Araneae</taxon>
        <taxon>Araneomorphae</taxon>
        <taxon>Entelegynae</taxon>
        <taxon>Araneoidea</taxon>
        <taxon>Araneidae</taxon>
        <taxon>Larinioides</taxon>
    </lineage>
</organism>
<accession>A0AAV1ZBF6</accession>
<keyword evidence="4 9" id="KW-0689">Ribosomal protein</keyword>
<evidence type="ECO:0000256" key="2">
    <source>
        <dbReference type="ARBA" id="ARBA00008434"/>
    </source>
</evidence>
<evidence type="ECO:0000256" key="4">
    <source>
        <dbReference type="ARBA" id="ARBA00022980"/>
    </source>
</evidence>
<evidence type="ECO:0000256" key="1">
    <source>
        <dbReference type="ARBA" id="ARBA00004173"/>
    </source>
</evidence>
<evidence type="ECO:0000256" key="6">
    <source>
        <dbReference type="ARBA" id="ARBA00023274"/>
    </source>
</evidence>
<protein>
    <recommendedName>
        <fullName evidence="7">Small ribosomal subunit protein uS15m</fullName>
    </recommendedName>
    <alternativeName>
        <fullName evidence="8">28S ribosomal protein S15, mitochondrial</fullName>
    </alternativeName>
</protein>
<dbReference type="PANTHER" id="PTHR46685:SF1">
    <property type="entry name" value="SMALL RIBOSOMAL SUBUNIT PROTEIN US15M"/>
    <property type="match status" value="1"/>
</dbReference>
<keyword evidence="11" id="KW-1185">Reference proteome</keyword>
<dbReference type="EMBL" id="CAXIEN010000037">
    <property type="protein sequence ID" value="CAL1269086.1"/>
    <property type="molecule type" value="Genomic_DNA"/>
</dbReference>
<dbReference type="Pfam" id="PF00312">
    <property type="entry name" value="Ribosomal_S15"/>
    <property type="match status" value="1"/>
</dbReference>
<dbReference type="PANTHER" id="PTHR46685">
    <property type="entry name" value="28S RIBOSOMAL PROTEIN S15, MITOCHONDRIAL"/>
    <property type="match status" value="1"/>
</dbReference>
<evidence type="ECO:0000313" key="11">
    <source>
        <dbReference type="Proteomes" id="UP001497382"/>
    </source>
</evidence>
<keyword evidence="5" id="KW-0496">Mitochondrion</keyword>
<dbReference type="GO" id="GO:0003735">
    <property type="term" value="F:structural constituent of ribosome"/>
    <property type="evidence" value="ECO:0007669"/>
    <property type="project" value="InterPro"/>
</dbReference>
<evidence type="ECO:0000256" key="9">
    <source>
        <dbReference type="RuleBase" id="RU003919"/>
    </source>
</evidence>
<proteinExistence type="inferred from homology"/>
<keyword evidence="6 9" id="KW-0687">Ribonucleoprotein</keyword>
<dbReference type="GO" id="GO:0005763">
    <property type="term" value="C:mitochondrial small ribosomal subunit"/>
    <property type="evidence" value="ECO:0007669"/>
    <property type="project" value="TreeGrafter"/>
</dbReference>
<comment type="subcellular location">
    <subcellularLocation>
        <location evidence="1">Mitochondrion</location>
    </subcellularLocation>
</comment>